<evidence type="ECO:0000256" key="1">
    <source>
        <dbReference type="ARBA" id="ARBA00004127"/>
    </source>
</evidence>
<dbReference type="Pfam" id="PF00361">
    <property type="entry name" value="Proton_antipo_M"/>
    <property type="match status" value="1"/>
</dbReference>
<feature type="transmembrane region" description="Helical" evidence="5">
    <location>
        <begin position="104"/>
        <end position="121"/>
    </location>
</feature>
<evidence type="ECO:0000256" key="5">
    <source>
        <dbReference type="HAMAP-Rule" id="MF_00445"/>
    </source>
</evidence>
<feature type="transmembrane region" description="Helical" evidence="5">
    <location>
        <begin position="319"/>
        <end position="342"/>
    </location>
</feature>
<dbReference type="HAMAP" id="MF_00445">
    <property type="entry name" value="NDH1_NuoN_1"/>
    <property type="match status" value="1"/>
</dbReference>
<keyword evidence="5" id="KW-1003">Cell membrane</keyword>
<keyword evidence="2 5" id="KW-0812">Transmembrane</keyword>
<organism evidence="8 9">
    <name type="scientific">Acetobacter fallax</name>
    <dbReference type="NCBI Taxonomy" id="1737473"/>
    <lineage>
        <taxon>Bacteria</taxon>
        <taxon>Pseudomonadati</taxon>
        <taxon>Pseudomonadota</taxon>
        <taxon>Alphaproteobacteria</taxon>
        <taxon>Acetobacterales</taxon>
        <taxon>Acetobacteraceae</taxon>
        <taxon>Acetobacter</taxon>
    </lineage>
</organism>
<comment type="similarity">
    <text evidence="5">Belongs to the complex I subunit 2 family.</text>
</comment>
<feature type="transmembrane region" description="Helical" evidence="5">
    <location>
        <begin position="443"/>
        <end position="462"/>
    </location>
</feature>
<feature type="transmembrane region" description="Helical" evidence="5">
    <location>
        <begin position="127"/>
        <end position="147"/>
    </location>
</feature>
<accession>A0ABX0KCH5</accession>
<keyword evidence="5" id="KW-1278">Translocase</keyword>
<comment type="catalytic activity">
    <reaction evidence="5">
        <text>a quinone + NADH + 5 H(+)(in) = a quinol + NAD(+) + 4 H(+)(out)</text>
        <dbReference type="Rhea" id="RHEA:57888"/>
        <dbReference type="ChEBI" id="CHEBI:15378"/>
        <dbReference type="ChEBI" id="CHEBI:24646"/>
        <dbReference type="ChEBI" id="CHEBI:57540"/>
        <dbReference type="ChEBI" id="CHEBI:57945"/>
        <dbReference type="ChEBI" id="CHEBI:132124"/>
    </reaction>
</comment>
<evidence type="ECO:0000256" key="4">
    <source>
        <dbReference type="ARBA" id="ARBA00023136"/>
    </source>
</evidence>
<evidence type="ECO:0000259" key="7">
    <source>
        <dbReference type="Pfam" id="PF00361"/>
    </source>
</evidence>
<dbReference type="PANTHER" id="PTHR22773">
    <property type="entry name" value="NADH DEHYDROGENASE"/>
    <property type="match status" value="1"/>
</dbReference>
<feature type="transmembrane region" description="Helical" evidence="5">
    <location>
        <begin position="267"/>
        <end position="284"/>
    </location>
</feature>
<keyword evidence="5" id="KW-0520">NAD</keyword>
<comment type="function">
    <text evidence="5">NDH-1 shuttles electrons from NADH, via FMN and iron-sulfur (Fe-S) centers, to quinones in the respiratory chain. The immediate electron acceptor for the enzyme in this species is believed to be ubiquinone. Couples the redox reaction to proton translocation (for every two electrons transferred, four hydrogen ions are translocated across the cytoplasmic membrane), and thus conserves the redox energy in a proton gradient.</text>
</comment>
<feature type="transmembrane region" description="Helical" evidence="5">
    <location>
        <begin position="6"/>
        <end position="24"/>
    </location>
</feature>
<keyword evidence="4 5" id="KW-0472">Membrane</keyword>
<keyword evidence="3 5" id="KW-1133">Transmembrane helix</keyword>
<feature type="transmembrane region" description="Helical" evidence="5">
    <location>
        <begin position="362"/>
        <end position="388"/>
    </location>
</feature>
<feature type="transmembrane region" description="Helical" evidence="5">
    <location>
        <begin position="400"/>
        <end position="418"/>
    </location>
</feature>
<dbReference type="EMBL" id="WOSW01000035">
    <property type="protein sequence ID" value="NHO33695.1"/>
    <property type="molecule type" value="Genomic_DNA"/>
</dbReference>
<feature type="transmembrane region" description="Helical" evidence="5">
    <location>
        <begin position="31"/>
        <end position="50"/>
    </location>
</feature>
<gene>
    <name evidence="5" type="primary">nuoN</name>
    <name evidence="8" type="ORF">GOB84_14260</name>
</gene>
<protein>
    <recommendedName>
        <fullName evidence="5">NADH-quinone oxidoreductase subunit N</fullName>
        <ecNumber evidence="5">7.1.1.-</ecNumber>
    </recommendedName>
    <alternativeName>
        <fullName evidence="5">NADH dehydrogenase I subunit N</fullName>
    </alternativeName>
    <alternativeName>
        <fullName evidence="5">NDH-1 subunit N</fullName>
    </alternativeName>
</protein>
<dbReference type="InterPro" id="IPR010096">
    <property type="entry name" value="NADH-Q_OxRdtase_suN/2"/>
</dbReference>
<feature type="transmembrane region" description="Helical" evidence="5">
    <location>
        <begin position="235"/>
        <end position="255"/>
    </location>
</feature>
<reference evidence="8 9" key="1">
    <citation type="journal article" date="2020" name="Int. J. Syst. Evol. Microbiol.">
        <title>Novel acetic acid bacteria from cider fermentations: Acetobacter conturbans sp. nov. and Acetobacter fallax sp. nov.</title>
        <authorList>
            <person name="Sombolestani A.S."/>
            <person name="Cleenwerck I."/>
            <person name="Cnockaert M."/>
            <person name="Borremans W."/>
            <person name="Wieme A.D."/>
            <person name="De Vuyst L."/>
            <person name="Vandamme P."/>
        </authorList>
    </citation>
    <scope>NUCLEOTIDE SEQUENCE [LARGE SCALE GENOMIC DNA]</scope>
    <source>
        <strain evidence="8 9">LMG 1637</strain>
    </source>
</reference>
<dbReference type="RefSeq" id="WP_173578183.1">
    <property type="nucleotide sequence ID" value="NZ_WOSW01000035.1"/>
</dbReference>
<evidence type="ECO:0000256" key="2">
    <source>
        <dbReference type="ARBA" id="ARBA00022692"/>
    </source>
</evidence>
<evidence type="ECO:0000313" key="8">
    <source>
        <dbReference type="EMBL" id="NHO33695.1"/>
    </source>
</evidence>
<dbReference type="EC" id="7.1.1.-" evidence="5"/>
<proteinExistence type="inferred from homology"/>
<feature type="domain" description="NADH:quinone oxidoreductase/Mrp antiporter transmembrane" evidence="7">
    <location>
        <begin position="122"/>
        <end position="413"/>
    </location>
</feature>
<feature type="transmembrane region" description="Helical" evidence="5">
    <location>
        <begin position="199"/>
        <end position="223"/>
    </location>
</feature>
<dbReference type="Proteomes" id="UP000615326">
    <property type="component" value="Unassembled WGS sequence"/>
</dbReference>
<keyword evidence="5" id="KW-0830">Ubiquinone</keyword>
<evidence type="ECO:0000313" key="9">
    <source>
        <dbReference type="Proteomes" id="UP000615326"/>
    </source>
</evidence>
<evidence type="ECO:0000256" key="6">
    <source>
        <dbReference type="RuleBase" id="RU000320"/>
    </source>
</evidence>
<comment type="caution">
    <text evidence="8">The sequence shown here is derived from an EMBL/GenBank/DDBJ whole genome shotgun (WGS) entry which is preliminary data.</text>
</comment>
<keyword evidence="5" id="KW-0813">Transport</keyword>
<sequence length="500" mass="53355">MIAHDLFVPSPLLVLSSGTMLMLVSIAWRRSITLSLSIGLLTLLLALAGTDHHLTTGQHGVATLFIQDRWADYTTALILLSSICILGLSWRNLLHDTAHPTDEYPLLLLLGTLGATSMVFSANYIPFFLGLEILGISLIGLVAARHHHLTASSEASMKYLILSGISSAILLFGIGLAYAATGSLYFSPPVATDGISHGIPIAAATMILVGIFFKLSAVPFHMWIPDVMEGASTPVAAFIAVVSKIAIFSSLVRYFSAGEMQPFLNDTMTAVIILTILGGNLLALRQTSLTRLMACSSIAHVGYLLMAFLSPGQLQSGAIVVYLAAYTASTLGVFSVISALAANGDTDGTSIADWKGLFFSHPFLAVIMSLMLLSLAGIPPGIGFFAKFEIAAASVERQRDLLLAALVIGSVIGLYYYLNVIRTMMTPDIVQIVTYNRKNYPELTGLALVLTIIVIVGGLFPARLIRPILPAPVTIIPRSANTIAPDIDTAMRYAIHDISP</sequence>
<evidence type="ECO:0000256" key="3">
    <source>
        <dbReference type="ARBA" id="ARBA00022989"/>
    </source>
</evidence>
<dbReference type="InterPro" id="IPR001750">
    <property type="entry name" value="ND/Mrp_TM"/>
</dbReference>
<keyword evidence="9" id="KW-1185">Reference proteome</keyword>
<comment type="subunit">
    <text evidence="5">NDH-1 is composed of 14 different subunits. Subunits NuoA, H, J, K, L, M, N constitute the membrane sector of the complex.</text>
</comment>
<comment type="subcellular location">
    <subcellularLocation>
        <location evidence="5">Cell membrane</location>
        <topology evidence="5">Multi-pass membrane protein</topology>
    </subcellularLocation>
    <subcellularLocation>
        <location evidence="1">Endomembrane system</location>
        <topology evidence="1">Multi-pass membrane protein</topology>
    </subcellularLocation>
    <subcellularLocation>
        <location evidence="6">Membrane</location>
        <topology evidence="6">Multi-pass membrane protein</topology>
    </subcellularLocation>
</comment>
<keyword evidence="5" id="KW-0874">Quinone</keyword>
<feature type="transmembrane region" description="Helical" evidence="5">
    <location>
        <begin position="70"/>
        <end position="92"/>
    </location>
</feature>
<name>A0ABX0KCH5_9PROT</name>
<feature type="transmembrane region" description="Helical" evidence="5">
    <location>
        <begin position="159"/>
        <end position="179"/>
    </location>
</feature>